<protein>
    <submittedName>
        <fullName evidence="8">Map4k2 protein</fullName>
    </submittedName>
</protein>
<keyword evidence="3" id="KW-0808">Transferase</keyword>
<dbReference type="Gene3D" id="1.10.510.10">
    <property type="entry name" value="Transferase(Phosphotransferase) domain 1"/>
    <property type="match status" value="1"/>
</dbReference>
<keyword evidence="2" id="KW-0723">Serine/threonine-protein kinase</keyword>
<evidence type="ECO:0000256" key="6">
    <source>
        <dbReference type="ARBA" id="ARBA00022840"/>
    </source>
</evidence>
<evidence type="ECO:0000256" key="5">
    <source>
        <dbReference type="ARBA" id="ARBA00022777"/>
    </source>
</evidence>
<comment type="similarity">
    <text evidence="1">Belongs to the protein kinase superfamily. STE Ser/Thr protein kinase family. MAP kinase kinase kinase subfamily.</text>
</comment>
<dbReference type="PROSITE" id="PS50011">
    <property type="entry name" value="PROTEIN_KINASE_DOM"/>
    <property type="match status" value="1"/>
</dbReference>
<feature type="domain" description="Protein kinase" evidence="7">
    <location>
        <begin position="1"/>
        <end position="93"/>
    </location>
</feature>
<dbReference type="GO" id="GO:0004674">
    <property type="term" value="F:protein serine/threonine kinase activity"/>
    <property type="evidence" value="ECO:0007669"/>
    <property type="project" value="UniProtKB-KW"/>
</dbReference>
<evidence type="ECO:0000256" key="2">
    <source>
        <dbReference type="ARBA" id="ARBA00022527"/>
    </source>
</evidence>
<dbReference type="PROSITE" id="PS00108">
    <property type="entry name" value="PROTEIN_KINASE_ST"/>
    <property type="match status" value="1"/>
</dbReference>
<dbReference type="AlphaFoldDB" id="A0AAW0B5F8"/>
<dbReference type="Pfam" id="PF00069">
    <property type="entry name" value="Pkinase"/>
    <property type="match status" value="1"/>
</dbReference>
<dbReference type="PANTHER" id="PTHR11584:SF369">
    <property type="entry name" value="MITOGEN-ACTIVATED PROTEIN KINASE KINASE KINASE 19-RELATED"/>
    <property type="match status" value="1"/>
</dbReference>
<dbReference type="EMBL" id="JAWWNJ010000040">
    <property type="protein sequence ID" value="KAK7021004.1"/>
    <property type="molecule type" value="Genomic_DNA"/>
</dbReference>
<evidence type="ECO:0000313" key="8">
    <source>
        <dbReference type="EMBL" id="KAK7021004.1"/>
    </source>
</evidence>
<dbReference type="Proteomes" id="UP001362999">
    <property type="component" value="Unassembled WGS sequence"/>
</dbReference>
<evidence type="ECO:0000259" key="7">
    <source>
        <dbReference type="PROSITE" id="PS50011"/>
    </source>
</evidence>
<comment type="caution">
    <text evidence="8">The sequence shown here is derived from an EMBL/GenBank/DDBJ whole genome shotgun (WGS) entry which is preliminary data.</text>
</comment>
<dbReference type="InterPro" id="IPR000719">
    <property type="entry name" value="Prot_kinase_dom"/>
</dbReference>
<evidence type="ECO:0000256" key="3">
    <source>
        <dbReference type="ARBA" id="ARBA00022679"/>
    </source>
</evidence>
<reference evidence="8 9" key="1">
    <citation type="journal article" date="2024" name="J Genomics">
        <title>Draft genome sequencing and assembly of Favolaschia claudopus CIRM-BRFM 2984 isolated from oak limbs.</title>
        <authorList>
            <person name="Navarro D."/>
            <person name="Drula E."/>
            <person name="Chaduli D."/>
            <person name="Cazenave R."/>
            <person name="Ahrendt S."/>
            <person name="Wang J."/>
            <person name="Lipzen A."/>
            <person name="Daum C."/>
            <person name="Barry K."/>
            <person name="Grigoriev I.V."/>
            <person name="Favel A."/>
            <person name="Rosso M.N."/>
            <person name="Martin F."/>
        </authorList>
    </citation>
    <scope>NUCLEOTIDE SEQUENCE [LARGE SCALE GENOMIC DNA]</scope>
    <source>
        <strain evidence="8 9">CIRM-BRFM 2984</strain>
    </source>
</reference>
<name>A0AAW0B5F8_9AGAR</name>
<sequence length="93" mass="10037">LRIFMEFVGGGTITNLARALGGVSEKEASAIIFQVLLGLEHLHDQKVIHRDIKGQNILISLTGCVKITDMGVSRSLAPGVKVRSTSGWLTFDC</sequence>
<dbReference type="InterPro" id="IPR008271">
    <property type="entry name" value="Ser/Thr_kinase_AS"/>
</dbReference>
<keyword evidence="4" id="KW-0547">Nucleotide-binding</keyword>
<feature type="non-terminal residue" evidence="8">
    <location>
        <position position="1"/>
    </location>
</feature>
<proteinExistence type="inferred from homology"/>
<dbReference type="SUPFAM" id="SSF56112">
    <property type="entry name" value="Protein kinase-like (PK-like)"/>
    <property type="match status" value="1"/>
</dbReference>
<evidence type="ECO:0000313" key="9">
    <source>
        <dbReference type="Proteomes" id="UP001362999"/>
    </source>
</evidence>
<dbReference type="InterPro" id="IPR011009">
    <property type="entry name" value="Kinase-like_dom_sf"/>
</dbReference>
<keyword evidence="6" id="KW-0067">ATP-binding</keyword>
<gene>
    <name evidence="8" type="ORF">R3P38DRAFT_2534772</name>
</gene>
<evidence type="ECO:0000256" key="4">
    <source>
        <dbReference type="ARBA" id="ARBA00022741"/>
    </source>
</evidence>
<dbReference type="GO" id="GO:0005524">
    <property type="term" value="F:ATP binding"/>
    <property type="evidence" value="ECO:0007669"/>
    <property type="project" value="UniProtKB-KW"/>
</dbReference>
<accession>A0AAW0B5F8</accession>
<dbReference type="PANTHER" id="PTHR11584">
    <property type="entry name" value="SERINE/THREONINE PROTEIN KINASE"/>
    <property type="match status" value="1"/>
</dbReference>
<organism evidence="8 9">
    <name type="scientific">Favolaschia claudopus</name>
    <dbReference type="NCBI Taxonomy" id="2862362"/>
    <lineage>
        <taxon>Eukaryota</taxon>
        <taxon>Fungi</taxon>
        <taxon>Dikarya</taxon>
        <taxon>Basidiomycota</taxon>
        <taxon>Agaricomycotina</taxon>
        <taxon>Agaricomycetes</taxon>
        <taxon>Agaricomycetidae</taxon>
        <taxon>Agaricales</taxon>
        <taxon>Marasmiineae</taxon>
        <taxon>Mycenaceae</taxon>
        <taxon>Favolaschia</taxon>
    </lineage>
</organism>
<evidence type="ECO:0000256" key="1">
    <source>
        <dbReference type="ARBA" id="ARBA00006529"/>
    </source>
</evidence>
<keyword evidence="5" id="KW-0418">Kinase</keyword>
<keyword evidence="9" id="KW-1185">Reference proteome</keyword>